<name>A0A7M2T9W0_STRCW</name>
<accession>A0A7M2T9W0</accession>
<organism evidence="2 3">
    <name type="scientific">Streptomyces chromofuscus</name>
    <dbReference type="NCBI Taxonomy" id="42881"/>
    <lineage>
        <taxon>Bacteria</taxon>
        <taxon>Bacillati</taxon>
        <taxon>Actinomycetota</taxon>
        <taxon>Actinomycetes</taxon>
        <taxon>Kitasatosporales</taxon>
        <taxon>Streptomycetaceae</taxon>
        <taxon>Streptomyces</taxon>
    </lineage>
</organism>
<feature type="region of interest" description="Disordered" evidence="1">
    <location>
        <begin position="22"/>
        <end position="110"/>
    </location>
</feature>
<gene>
    <name evidence="2" type="ORF">IPT68_05805</name>
</gene>
<evidence type="ECO:0000313" key="2">
    <source>
        <dbReference type="EMBL" id="QOV45460.1"/>
    </source>
</evidence>
<proteinExistence type="predicted"/>
<dbReference type="KEGG" id="schf:IPT68_05805"/>
<protein>
    <submittedName>
        <fullName evidence="2">Uncharacterized protein</fullName>
    </submittedName>
</protein>
<dbReference type="AlphaFoldDB" id="A0A7M2T9W0"/>
<feature type="compositionally biased region" description="Low complexity" evidence="1">
    <location>
        <begin position="71"/>
        <end position="108"/>
    </location>
</feature>
<evidence type="ECO:0000313" key="3">
    <source>
        <dbReference type="Proteomes" id="UP000594008"/>
    </source>
</evidence>
<dbReference type="Proteomes" id="UP000594008">
    <property type="component" value="Chromosome"/>
</dbReference>
<keyword evidence="3" id="KW-1185">Reference proteome</keyword>
<feature type="compositionally biased region" description="Low complexity" evidence="1">
    <location>
        <begin position="40"/>
        <end position="52"/>
    </location>
</feature>
<feature type="compositionally biased region" description="Low complexity" evidence="1">
    <location>
        <begin position="22"/>
        <end position="32"/>
    </location>
</feature>
<sequence>MVATVAPNARVSGIIAGVWSADTPATAWTAPRPRGRRTTRSSSATSTGALRAPPWSRDLPHGQRFGGAQEAGVTARAPAVGAASPAPAGRRPGRHALLPGGPAGGAAHDSGVRVIHAIA</sequence>
<evidence type="ECO:0000256" key="1">
    <source>
        <dbReference type="SAM" id="MobiDB-lite"/>
    </source>
</evidence>
<reference evidence="2 3" key="1">
    <citation type="submission" date="2020-10" db="EMBL/GenBank/DDBJ databases">
        <title>Streptomyces chromofuscus complate genome analysis.</title>
        <authorList>
            <person name="Anwar N."/>
        </authorList>
    </citation>
    <scope>NUCLEOTIDE SEQUENCE [LARGE SCALE GENOMIC DNA]</scope>
    <source>
        <strain evidence="2 3">DSM 40273</strain>
    </source>
</reference>
<dbReference type="EMBL" id="CP063374">
    <property type="protein sequence ID" value="QOV45460.1"/>
    <property type="molecule type" value="Genomic_DNA"/>
</dbReference>